<name>A0A0B8N160_TALPI</name>
<dbReference type="EMBL" id="DF933834">
    <property type="protein sequence ID" value="GAM40259.1"/>
    <property type="molecule type" value="Genomic_DNA"/>
</dbReference>
<gene>
    <name evidence="3" type="ORF">TCE0_038r12468</name>
</gene>
<evidence type="ECO:0000313" key="3">
    <source>
        <dbReference type="EMBL" id="GAM40259.1"/>
    </source>
</evidence>
<protein>
    <recommendedName>
        <fullName evidence="2">DUF6590 domain-containing protein</fullName>
    </recommendedName>
</protein>
<proteinExistence type="predicted"/>
<dbReference type="Proteomes" id="UP000053095">
    <property type="component" value="Unassembled WGS sequence"/>
</dbReference>
<reference evidence="4" key="1">
    <citation type="journal article" date="2015" name="Genome Announc.">
        <title>Draft genome sequence of Talaromyces cellulolyticus strain Y-94, a source of lignocellulosic biomass-degrading enzymes.</title>
        <authorList>
            <person name="Fujii T."/>
            <person name="Koike H."/>
            <person name="Sawayama S."/>
            <person name="Yano S."/>
            <person name="Inoue H."/>
        </authorList>
    </citation>
    <scope>NUCLEOTIDE SEQUENCE [LARGE SCALE GENOMIC DNA]</scope>
    <source>
        <strain evidence="4">Y-94</strain>
    </source>
</reference>
<dbReference type="Pfam" id="PF20233">
    <property type="entry name" value="DUF6590"/>
    <property type="match status" value="1"/>
</dbReference>
<feature type="region of interest" description="Disordered" evidence="1">
    <location>
        <begin position="284"/>
        <end position="329"/>
    </location>
</feature>
<organism evidence="3 4">
    <name type="scientific">Talaromyces pinophilus</name>
    <name type="common">Penicillium pinophilum</name>
    <dbReference type="NCBI Taxonomy" id="128442"/>
    <lineage>
        <taxon>Eukaryota</taxon>
        <taxon>Fungi</taxon>
        <taxon>Dikarya</taxon>
        <taxon>Ascomycota</taxon>
        <taxon>Pezizomycotina</taxon>
        <taxon>Eurotiomycetes</taxon>
        <taxon>Eurotiomycetidae</taxon>
        <taxon>Eurotiales</taxon>
        <taxon>Trichocomaceae</taxon>
        <taxon>Talaromyces</taxon>
        <taxon>Talaromyces sect. Talaromyces</taxon>
    </lineage>
</organism>
<feature type="domain" description="DUF6590" evidence="2">
    <location>
        <begin position="525"/>
        <end position="676"/>
    </location>
</feature>
<evidence type="ECO:0000259" key="2">
    <source>
        <dbReference type="Pfam" id="PF20233"/>
    </source>
</evidence>
<accession>A0A0B8N160</accession>
<evidence type="ECO:0000256" key="1">
    <source>
        <dbReference type="SAM" id="MobiDB-lite"/>
    </source>
</evidence>
<sequence length="686" mass="75935">MPQISHQLARLRLLNSTSETEQSWENPEASIGEFCRTMGRSQCWHAQGPARDLFIRLADEVKIYLDRNCEPPSRELHWSLYMIGQTKSTARPVLMFICVDTADCSHAPDFGQLVQLAMDDDWEDLTLARSWSVDTEQSNYSNVPPHVFSHRKSLLGTGSGYSGANTAASLYSSDSEQLAQQPVFEDHADDSVTKPEENETSVFYRPTDGILGSHVFVKVSPGNTSTSRKATAGVIVKLGDKICFLTAAHAFVSRRPPSDPCPPFEYDIDGESDSDDAEFLQTIRQGSRSPLSEHSGWGLGESEKMISRSSSPQESKLDTRATVTGSAHERPLKSGTLLASSVEGPEPGLDYALIKIEGFHASTANLLFLHNETLHLKLNLTQFSNSQPQDAKIVAITGSSGYLSGRLLGTPSFSRAPDQEAPSQELWTVRFDGKIEEGDCVTCVFDAQTGGFYGHVVAGNPDSGYAYIIPAYQIRDDLFRRFGKNVQLYKPLPREARQSLTPNYPGRLDRSGSYGKAALVRKGREYFTPGRIFVVRWSEPIQDLRTKASSNSEDISVINGQPMISYWRRMVVIKTSQAEDSSTCVGMFTYGGQGLAKPGLDLDKYALVFDERLGKPQTRPDEPSLKGPPLGVYMESPLEKLDPMYRINFGVTYTVEHNKEIRDVGHIAEGSMNDFETYVAEALKTN</sequence>
<evidence type="ECO:0000313" key="4">
    <source>
        <dbReference type="Proteomes" id="UP000053095"/>
    </source>
</evidence>
<dbReference type="AlphaFoldDB" id="A0A0B8N160"/>
<dbReference type="InterPro" id="IPR046497">
    <property type="entry name" value="DUF6590"/>
</dbReference>
<keyword evidence="4" id="KW-1185">Reference proteome</keyword>